<dbReference type="AlphaFoldDB" id="A0A3S3R1T4"/>
<keyword evidence="1" id="KW-0732">Signal</keyword>
<evidence type="ECO:0000256" key="1">
    <source>
        <dbReference type="SAM" id="SignalP"/>
    </source>
</evidence>
<evidence type="ECO:0000313" key="3">
    <source>
        <dbReference type="Proteomes" id="UP000287563"/>
    </source>
</evidence>
<name>A0A3S3R1T4_9GAMM</name>
<feature type="signal peptide" evidence="1">
    <location>
        <begin position="1"/>
        <end position="18"/>
    </location>
</feature>
<sequence length="130" mass="13195">MKKLFIATTIATLLSACAYQQKPVVDMTNVDQAQYEQDFSYCQSYAKSVDKAESAKVNAQNGAASGAVVGAVVGGLEDGLAGVAVGALAGGAIGGGAGAVSGANDATEVQAKVLRRCLDNKGYVVYDLEK</sequence>
<protein>
    <submittedName>
        <fullName evidence="2">Glycine zipper family protein</fullName>
    </submittedName>
</protein>
<accession>A0A3S3R1T4</accession>
<dbReference type="RefSeq" id="WP_128783141.1">
    <property type="nucleotide sequence ID" value="NZ_JAKJSG010000020.1"/>
</dbReference>
<dbReference type="OrthoDB" id="5816904at2"/>
<keyword evidence="3" id="KW-1185">Reference proteome</keyword>
<dbReference type="PROSITE" id="PS51257">
    <property type="entry name" value="PROKAR_LIPOPROTEIN"/>
    <property type="match status" value="1"/>
</dbReference>
<organism evidence="2 3">
    <name type="scientific">Photobacterium chitinilyticum</name>
    <dbReference type="NCBI Taxonomy" id="2485123"/>
    <lineage>
        <taxon>Bacteria</taxon>
        <taxon>Pseudomonadati</taxon>
        <taxon>Pseudomonadota</taxon>
        <taxon>Gammaproteobacteria</taxon>
        <taxon>Vibrionales</taxon>
        <taxon>Vibrionaceae</taxon>
        <taxon>Photobacterium</taxon>
    </lineage>
</organism>
<dbReference type="Proteomes" id="UP000287563">
    <property type="component" value="Unassembled WGS sequence"/>
</dbReference>
<dbReference type="EMBL" id="RJLM01000002">
    <property type="protein sequence ID" value="RWX56052.1"/>
    <property type="molecule type" value="Genomic_DNA"/>
</dbReference>
<gene>
    <name evidence="2" type="ORF">EDI28_07095</name>
</gene>
<proteinExistence type="predicted"/>
<feature type="chain" id="PRO_5018781092" evidence="1">
    <location>
        <begin position="19"/>
        <end position="130"/>
    </location>
</feature>
<evidence type="ECO:0000313" key="2">
    <source>
        <dbReference type="EMBL" id="RWX56052.1"/>
    </source>
</evidence>
<comment type="caution">
    <text evidence="2">The sequence shown here is derived from an EMBL/GenBank/DDBJ whole genome shotgun (WGS) entry which is preliminary data.</text>
</comment>
<reference evidence="2 3" key="1">
    <citation type="submission" date="2018-11" db="EMBL/GenBank/DDBJ databases">
        <title>Photobacterium sp. BEI247 sp. nov., a marine bacterium isolated from Yongle Blue Hole in the South China Sea.</title>
        <authorList>
            <person name="Wang X."/>
        </authorList>
    </citation>
    <scope>NUCLEOTIDE SEQUENCE [LARGE SCALE GENOMIC DNA]</scope>
    <source>
        <strain evidence="3">BEI247</strain>
    </source>
</reference>